<name>A0A165P828_EXIGL</name>
<organism evidence="2 3">
    <name type="scientific">Exidia glandulosa HHB12029</name>
    <dbReference type="NCBI Taxonomy" id="1314781"/>
    <lineage>
        <taxon>Eukaryota</taxon>
        <taxon>Fungi</taxon>
        <taxon>Dikarya</taxon>
        <taxon>Basidiomycota</taxon>
        <taxon>Agaricomycotina</taxon>
        <taxon>Agaricomycetes</taxon>
        <taxon>Auriculariales</taxon>
        <taxon>Exidiaceae</taxon>
        <taxon>Exidia</taxon>
    </lineage>
</organism>
<proteinExistence type="predicted"/>
<feature type="compositionally biased region" description="Basic residues" evidence="1">
    <location>
        <begin position="75"/>
        <end position="88"/>
    </location>
</feature>
<dbReference type="InParanoid" id="A0A165P828"/>
<evidence type="ECO:0000313" key="2">
    <source>
        <dbReference type="EMBL" id="KZW01778.1"/>
    </source>
</evidence>
<feature type="compositionally biased region" description="Polar residues" evidence="1">
    <location>
        <begin position="14"/>
        <end position="35"/>
    </location>
</feature>
<reference evidence="2 3" key="1">
    <citation type="journal article" date="2016" name="Mol. Biol. Evol.">
        <title>Comparative Genomics of Early-Diverging Mushroom-Forming Fungi Provides Insights into the Origins of Lignocellulose Decay Capabilities.</title>
        <authorList>
            <person name="Nagy L.G."/>
            <person name="Riley R."/>
            <person name="Tritt A."/>
            <person name="Adam C."/>
            <person name="Daum C."/>
            <person name="Floudas D."/>
            <person name="Sun H."/>
            <person name="Yadav J.S."/>
            <person name="Pangilinan J."/>
            <person name="Larsson K.H."/>
            <person name="Matsuura K."/>
            <person name="Barry K."/>
            <person name="Labutti K."/>
            <person name="Kuo R."/>
            <person name="Ohm R.A."/>
            <person name="Bhattacharya S.S."/>
            <person name="Shirouzu T."/>
            <person name="Yoshinaga Y."/>
            <person name="Martin F.M."/>
            <person name="Grigoriev I.V."/>
            <person name="Hibbett D.S."/>
        </authorList>
    </citation>
    <scope>NUCLEOTIDE SEQUENCE [LARGE SCALE GENOMIC DNA]</scope>
    <source>
        <strain evidence="2 3">HHB12029</strain>
    </source>
</reference>
<dbReference type="AlphaFoldDB" id="A0A165P828"/>
<gene>
    <name evidence="2" type="ORF">EXIGLDRAFT_744878</name>
</gene>
<evidence type="ECO:0000256" key="1">
    <source>
        <dbReference type="SAM" id="MobiDB-lite"/>
    </source>
</evidence>
<keyword evidence="3" id="KW-1185">Reference proteome</keyword>
<sequence length="432" mass="44545">MSFFGLFQWMSGKPKSSPNTSLGGSVPGSSAQMTVVESLEHAPTSILRAHGHGIPDAAATPAKSPYPSSSTPAATRRRQKQVVVRRKPVPPPSPSTQIEDRPLTPIPKFSNSSLLLAAAGHATQAARLRSHIPLASSKPAQNQLLVQHHVTFDSSGAQSMPHTASVSDAMEVDDEPSTKTVATAPIASHAFLANAAESVSTLDASGSSFARSYPASLVALATPGAPTTTIGSGGHALAAPVLGAAAIPGQLAALHQPFAVQPTIPSSQSLFALTSAIAATPAVTTLTAASVPPSVPTALSTSLANATAAGVNHSATFTRYRRLTKRVREDEPRKEVKKMRITSLAQGAVPLYTRRDAYTPGVPVPHAPFTIFDFLPVPHAGMGALTLNTSELRIGISGSPSSILGKALQHGESGACGVLREFRCDATGGDDD</sequence>
<feature type="compositionally biased region" description="Low complexity" evidence="1">
    <location>
        <begin position="57"/>
        <end position="74"/>
    </location>
</feature>
<protein>
    <submittedName>
        <fullName evidence="2">Uncharacterized protein</fullName>
    </submittedName>
</protein>
<dbReference type="Proteomes" id="UP000077266">
    <property type="component" value="Unassembled WGS sequence"/>
</dbReference>
<dbReference type="EMBL" id="KV425891">
    <property type="protein sequence ID" value="KZW01778.1"/>
    <property type="molecule type" value="Genomic_DNA"/>
</dbReference>
<feature type="region of interest" description="Disordered" evidence="1">
    <location>
        <begin position="12"/>
        <end position="104"/>
    </location>
</feature>
<accession>A0A165P828</accession>
<evidence type="ECO:0000313" key="3">
    <source>
        <dbReference type="Proteomes" id="UP000077266"/>
    </source>
</evidence>